<gene>
    <name evidence="2" type="ORF">BS47DRAFT_953973</name>
</gene>
<sequence length="155" mass="17285">MHARHILCTWSERWVSRAMTGDRLCEEKRLGFTGCGITKLEESKLPGAVKRGVSKAILCPRVETPVSWNFRDAAGLYVHLMSQRAPIRYRPERKGQHFQGAKAIEDDSSILAGPSGHPGRNSPCNSTPRPGLPRITVLRNFGNLRFRNPSLLNPA</sequence>
<organism evidence="2 3">
    <name type="scientific">Hydnum rufescens UP504</name>
    <dbReference type="NCBI Taxonomy" id="1448309"/>
    <lineage>
        <taxon>Eukaryota</taxon>
        <taxon>Fungi</taxon>
        <taxon>Dikarya</taxon>
        <taxon>Basidiomycota</taxon>
        <taxon>Agaricomycotina</taxon>
        <taxon>Agaricomycetes</taxon>
        <taxon>Cantharellales</taxon>
        <taxon>Hydnaceae</taxon>
        <taxon>Hydnum</taxon>
    </lineage>
</organism>
<evidence type="ECO:0000313" key="2">
    <source>
        <dbReference type="EMBL" id="KAF9513598.1"/>
    </source>
</evidence>
<reference evidence="2" key="1">
    <citation type="journal article" date="2020" name="Nat. Commun.">
        <title>Large-scale genome sequencing of mycorrhizal fungi provides insights into the early evolution of symbiotic traits.</title>
        <authorList>
            <person name="Miyauchi S."/>
            <person name="Kiss E."/>
            <person name="Kuo A."/>
            <person name="Drula E."/>
            <person name="Kohler A."/>
            <person name="Sanchez-Garcia M."/>
            <person name="Morin E."/>
            <person name="Andreopoulos B."/>
            <person name="Barry K.W."/>
            <person name="Bonito G."/>
            <person name="Buee M."/>
            <person name="Carver A."/>
            <person name="Chen C."/>
            <person name="Cichocki N."/>
            <person name="Clum A."/>
            <person name="Culley D."/>
            <person name="Crous P.W."/>
            <person name="Fauchery L."/>
            <person name="Girlanda M."/>
            <person name="Hayes R.D."/>
            <person name="Keri Z."/>
            <person name="LaButti K."/>
            <person name="Lipzen A."/>
            <person name="Lombard V."/>
            <person name="Magnuson J."/>
            <person name="Maillard F."/>
            <person name="Murat C."/>
            <person name="Nolan M."/>
            <person name="Ohm R.A."/>
            <person name="Pangilinan J."/>
            <person name="Pereira M.F."/>
            <person name="Perotto S."/>
            <person name="Peter M."/>
            <person name="Pfister S."/>
            <person name="Riley R."/>
            <person name="Sitrit Y."/>
            <person name="Stielow J.B."/>
            <person name="Szollosi G."/>
            <person name="Zifcakova L."/>
            <person name="Stursova M."/>
            <person name="Spatafora J.W."/>
            <person name="Tedersoo L."/>
            <person name="Vaario L.M."/>
            <person name="Yamada A."/>
            <person name="Yan M."/>
            <person name="Wang P."/>
            <person name="Xu J."/>
            <person name="Bruns T."/>
            <person name="Baldrian P."/>
            <person name="Vilgalys R."/>
            <person name="Dunand C."/>
            <person name="Henrissat B."/>
            <person name="Grigoriev I.V."/>
            <person name="Hibbett D."/>
            <person name="Nagy L.G."/>
            <person name="Martin F.M."/>
        </authorList>
    </citation>
    <scope>NUCLEOTIDE SEQUENCE</scope>
    <source>
        <strain evidence="2">UP504</strain>
    </source>
</reference>
<feature type="region of interest" description="Disordered" evidence="1">
    <location>
        <begin position="100"/>
        <end position="133"/>
    </location>
</feature>
<evidence type="ECO:0000256" key="1">
    <source>
        <dbReference type="SAM" id="MobiDB-lite"/>
    </source>
</evidence>
<accession>A0A9P6AX38</accession>
<dbReference type="Proteomes" id="UP000886523">
    <property type="component" value="Unassembled WGS sequence"/>
</dbReference>
<evidence type="ECO:0000313" key="3">
    <source>
        <dbReference type="Proteomes" id="UP000886523"/>
    </source>
</evidence>
<dbReference type="EMBL" id="MU128970">
    <property type="protein sequence ID" value="KAF9513598.1"/>
    <property type="molecule type" value="Genomic_DNA"/>
</dbReference>
<comment type="caution">
    <text evidence="2">The sequence shown here is derived from an EMBL/GenBank/DDBJ whole genome shotgun (WGS) entry which is preliminary data.</text>
</comment>
<proteinExistence type="predicted"/>
<dbReference type="AlphaFoldDB" id="A0A9P6AX38"/>
<name>A0A9P6AX38_9AGAM</name>
<protein>
    <submittedName>
        <fullName evidence="2">Uncharacterized protein</fullName>
    </submittedName>
</protein>
<keyword evidence="3" id="KW-1185">Reference proteome</keyword>